<dbReference type="InterPro" id="IPR043502">
    <property type="entry name" value="DNA/RNA_pol_sf"/>
</dbReference>
<dbReference type="OrthoDB" id="6437408at2759"/>
<keyword evidence="4" id="KW-0808">Transferase</keyword>
<evidence type="ECO:0000259" key="3">
    <source>
        <dbReference type="PROSITE" id="PS50878"/>
    </source>
</evidence>
<proteinExistence type="predicted"/>
<evidence type="ECO:0000256" key="1">
    <source>
        <dbReference type="SAM" id="MobiDB-lite"/>
    </source>
</evidence>
<dbReference type="Gene3D" id="3.60.10.10">
    <property type="entry name" value="Endonuclease/exonuclease/phosphatase"/>
    <property type="match status" value="1"/>
</dbReference>
<feature type="compositionally biased region" description="Basic and acidic residues" evidence="1">
    <location>
        <begin position="56"/>
        <end position="78"/>
    </location>
</feature>
<dbReference type="STRING" id="407821.A0A087T3W0"/>
<keyword evidence="4" id="KW-0548">Nucleotidyltransferase</keyword>
<evidence type="ECO:0000256" key="2">
    <source>
        <dbReference type="SAM" id="Phobius"/>
    </source>
</evidence>
<organism evidence="4 5">
    <name type="scientific">Stegodyphus mimosarum</name>
    <name type="common">African social velvet spider</name>
    <dbReference type="NCBI Taxonomy" id="407821"/>
    <lineage>
        <taxon>Eukaryota</taxon>
        <taxon>Metazoa</taxon>
        <taxon>Ecdysozoa</taxon>
        <taxon>Arthropoda</taxon>
        <taxon>Chelicerata</taxon>
        <taxon>Arachnida</taxon>
        <taxon>Araneae</taxon>
        <taxon>Araneomorphae</taxon>
        <taxon>Entelegynae</taxon>
        <taxon>Eresoidea</taxon>
        <taxon>Eresidae</taxon>
        <taxon>Stegodyphus</taxon>
    </lineage>
</organism>
<keyword evidence="5" id="KW-1185">Reference proteome</keyword>
<dbReference type="PANTHER" id="PTHR36688">
    <property type="entry name" value="ENDO/EXONUCLEASE/PHOSPHATASE DOMAIN-CONTAINING PROTEIN"/>
    <property type="match status" value="1"/>
</dbReference>
<sequence length="1291" mass="148647">MERIIEAVNLQISELEVLQEKNGSLTNTEEKLLYFLRSMIDMLTAVNTEITAQADENSKDKKNVSKSRNEVSDNERARSPINLQSDSQNEFTLDQDHSSEGDLPRRRGDQTVRHKNYRNFAKKIKLSNQTQISPVANMQQTDTLNASTSGVNPTVQDENNINMDTNEVENNVSQHVEKSENANQDNKSNKIPPITILRNKIKWSDIQKFMKERKLGNYGQFYENKVKIFADSAESYRGIVKLLKELDIEHHSYSLPQDRKLKVVIRGLTEDTELEYIKEELLNLEYEIEDIKQMTRRRQGEVTQLPLFLVTLPKSEKSKSIYLERFLCGMKISIREYLGRQGPLQCFRCQGFNHTQSGCNYRPRCVRCGEEHESRDCPNKNNDNVPLCCANCGLEHTSSFKGCEKYPKKKTERNKNYSNRVIENKSYAQALSSGLYSDTLTEAKKAIDIALLTETHATPSNRINVSNYKSYRCDRLTHRGGGVAILVKSSLQSCLIKEDRQNGHEAVTVSVLLPDYGITYFTALYNPPHRYIKEKIMEELLPLDKPTILAGDLNAKSREWGCRFSNRNGAALLKYILNHPVYFYAPTDYTFLPSNPGRGDILDIVLSTTDIPMCLEVLQDLTSDHVPVVITLGTSQILNNKMKKQTDWEIFDYLLSESEPSEINLHDTNAIEMEVHKLTNDIKDAYKNATKQVPAQQYAGLLPKFIREKIKERNRMRKRWNRTWDPRLKINLNKLNREIKTDIINYKQELWEDKILSFNNTRDGFWSFARRLKSKRTVNKPIYSNQVIALTDKDKAEVLAEHLSHQFTPHEDPCDINFVYEVRHYLQNWMIEQPAPNRIEHTNLQEIKDIVKRLRMRKAPGFDEITNLTIKYLPDCILLRYVKILNRCLDLSYFPYIWKKAKVILLPKPGKDCTRAEGFRPISLLPGLGKILERIILKRMQPYLDILPSEQFGFRAGLSTTKQLVRLTEYLGEALHIKQIVALLMLDVAKAFDRVWHEGLIYKLINFNFSRELVHLIYSFIRERTFYVSVGSDTSGHQRLGAGVPQGSILGPLLYIIYVADFPKDGITTNHYLGCYADDTAIATRSISPDYAVKKLQLLMPAIEKWCEKWRISINAAKSKLLIVRRTRTRKPITERLILFGTVVPVVKHATYLGVIINEKLTWKQHVNSVKGKAIAALTSLHLLMNYDLSGYPLHRWSWFLALRCLAPLFFSLLSSFFSLASVILLTCQEKYIRSTLLQTSVSRIHRILCGIPAIDFQTRLDSQCERASVSDHGHSAPRSSDQLAVKIYKP</sequence>
<name>A0A087T3W0_STEMI</name>
<dbReference type="Proteomes" id="UP000054359">
    <property type="component" value="Unassembled WGS sequence"/>
</dbReference>
<feature type="domain" description="Reverse transcriptase" evidence="3">
    <location>
        <begin position="887"/>
        <end position="1157"/>
    </location>
</feature>
<dbReference type="InterPro" id="IPR052560">
    <property type="entry name" value="RdDP_mobile_element"/>
</dbReference>
<dbReference type="PROSITE" id="PS50878">
    <property type="entry name" value="RT_POL"/>
    <property type="match status" value="1"/>
</dbReference>
<keyword evidence="2" id="KW-0812">Transmembrane</keyword>
<dbReference type="PANTHER" id="PTHR36688:SF2">
    <property type="entry name" value="ENDONUCLEASE_EXONUCLEASE_PHOSPHATASE DOMAIN-CONTAINING PROTEIN"/>
    <property type="match status" value="1"/>
</dbReference>
<feature type="non-terminal residue" evidence="4">
    <location>
        <position position="1291"/>
    </location>
</feature>
<feature type="region of interest" description="Disordered" evidence="1">
    <location>
        <begin position="1269"/>
        <end position="1291"/>
    </location>
</feature>
<feature type="region of interest" description="Disordered" evidence="1">
    <location>
        <begin position="54"/>
        <end position="115"/>
    </location>
</feature>
<dbReference type="InterPro" id="IPR036691">
    <property type="entry name" value="Endo/exonu/phosph_ase_sf"/>
</dbReference>
<reference evidence="4 5" key="1">
    <citation type="submission" date="2013-11" db="EMBL/GenBank/DDBJ databases">
        <title>Genome sequencing of Stegodyphus mimosarum.</title>
        <authorList>
            <person name="Bechsgaard J."/>
        </authorList>
    </citation>
    <scope>NUCLEOTIDE SEQUENCE [LARGE SCALE GENOMIC DNA]</scope>
</reference>
<gene>
    <name evidence="4" type="ORF">X975_15660</name>
</gene>
<dbReference type="SUPFAM" id="SSF56219">
    <property type="entry name" value="DNase I-like"/>
    <property type="match status" value="1"/>
</dbReference>
<dbReference type="SUPFAM" id="SSF56672">
    <property type="entry name" value="DNA/RNA polymerases"/>
    <property type="match status" value="1"/>
</dbReference>
<feature type="compositionally biased region" description="Basic and acidic residues" evidence="1">
    <location>
        <begin position="94"/>
        <end position="112"/>
    </location>
</feature>
<dbReference type="InterPro" id="IPR000477">
    <property type="entry name" value="RT_dom"/>
</dbReference>
<feature type="compositionally biased region" description="Polar residues" evidence="1">
    <location>
        <begin position="81"/>
        <end position="92"/>
    </location>
</feature>
<dbReference type="Pfam" id="PF03372">
    <property type="entry name" value="Exo_endo_phos"/>
    <property type="match status" value="1"/>
</dbReference>
<dbReference type="CDD" id="cd01650">
    <property type="entry name" value="RT_nLTR_like"/>
    <property type="match status" value="1"/>
</dbReference>
<accession>A0A087T3W0</accession>
<evidence type="ECO:0000313" key="4">
    <source>
        <dbReference type="EMBL" id="KFM59799.1"/>
    </source>
</evidence>
<dbReference type="GO" id="GO:0003964">
    <property type="term" value="F:RNA-directed DNA polymerase activity"/>
    <property type="evidence" value="ECO:0007669"/>
    <property type="project" value="UniProtKB-KW"/>
</dbReference>
<dbReference type="EMBL" id="KK113281">
    <property type="protein sequence ID" value="KFM59799.1"/>
    <property type="molecule type" value="Genomic_DNA"/>
</dbReference>
<feature type="transmembrane region" description="Helical" evidence="2">
    <location>
        <begin position="1199"/>
        <end position="1226"/>
    </location>
</feature>
<keyword evidence="4" id="KW-0695">RNA-directed DNA polymerase</keyword>
<evidence type="ECO:0000313" key="5">
    <source>
        <dbReference type="Proteomes" id="UP000054359"/>
    </source>
</evidence>
<dbReference type="Pfam" id="PF00078">
    <property type="entry name" value="RVT_1"/>
    <property type="match status" value="1"/>
</dbReference>
<keyword evidence="2" id="KW-1133">Transmembrane helix</keyword>
<dbReference type="InterPro" id="IPR005135">
    <property type="entry name" value="Endo/exonuclease/phosphatase"/>
</dbReference>
<protein>
    <submittedName>
        <fullName evidence="4">Putative RNA-directed DNA polymerase from transposon X-element</fullName>
    </submittedName>
</protein>
<keyword evidence="2" id="KW-0472">Membrane</keyword>